<dbReference type="Pfam" id="PF14248">
    <property type="entry name" value="DUF4345"/>
    <property type="match status" value="1"/>
</dbReference>
<dbReference type="InterPro" id="IPR025597">
    <property type="entry name" value="DUF4345"/>
</dbReference>
<evidence type="ECO:0000256" key="1">
    <source>
        <dbReference type="SAM" id="Phobius"/>
    </source>
</evidence>
<comment type="caution">
    <text evidence="2">The sequence shown here is derived from an EMBL/GenBank/DDBJ whole genome shotgun (WGS) entry which is preliminary data.</text>
</comment>
<evidence type="ECO:0000313" key="2">
    <source>
        <dbReference type="EMBL" id="RGP80278.1"/>
    </source>
</evidence>
<dbReference type="EMBL" id="PXOG01000033">
    <property type="protein sequence ID" value="RGP80278.1"/>
    <property type="molecule type" value="Genomic_DNA"/>
</dbReference>
<reference evidence="2 3" key="1">
    <citation type="journal article" date="2018" name="PLoS Pathog.">
        <title>Evolution of structural diversity of trichothecenes, a family of toxins produced by plant pathogenic and entomopathogenic fungi.</title>
        <authorList>
            <person name="Proctor R.H."/>
            <person name="McCormick S.P."/>
            <person name="Kim H.S."/>
            <person name="Cardoza R.E."/>
            <person name="Stanley A.M."/>
            <person name="Lindo L."/>
            <person name="Kelly A."/>
            <person name="Brown D.W."/>
            <person name="Lee T."/>
            <person name="Vaughan M.M."/>
            <person name="Alexander N.J."/>
            <person name="Busman M."/>
            <person name="Gutierrez S."/>
        </authorList>
    </citation>
    <scope>NUCLEOTIDE SEQUENCE [LARGE SCALE GENOMIC DNA]</scope>
    <source>
        <strain evidence="2 3">NRRL 20695</strain>
    </source>
</reference>
<feature type="transmembrane region" description="Helical" evidence="1">
    <location>
        <begin position="57"/>
        <end position="75"/>
    </location>
</feature>
<gene>
    <name evidence="2" type="ORF">FLONG3_1579</name>
</gene>
<keyword evidence="1" id="KW-0472">Membrane</keyword>
<dbReference type="OrthoDB" id="5085654at2759"/>
<keyword evidence="3" id="KW-1185">Reference proteome</keyword>
<dbReference type="AlphaFoldDB" id="A0A395T6D5"/>
<proteinExistence type="predicted"/>
<sequence>MFDSSAIQLTPIILRGYSAFFIYLGAEHVVRGVKKYLSPDQRAKLPSDVIALMDSQYRFLGGIFMGYGVAVAWTASDIAERHATLNILMAAMVMGGIARGVSGAVFGWPIPWLRRATGFELIIPALTYWFGVRTYV</sequence>
<protein>
    <submittedName>
        <fullName evidence="2">Uncharacterized protein</fullName>
    </submittedName>
</protein>
<feature type="transmembrane region" description="Helical" evidence="1">
    <location>
        <begin position="6"/>
        <end position="26"/>
    </location>
</feature>
<feature type="transmembrane region" description="Helical" evidence="1">
    <location>
        <begin position="87"/>
        <end position="108"/>
    </location>
</feature>
<keyword evidence="1" id="KW-1133">Transmembrane helix</keyword>
<organism evidence="2 3">
    <name type="scientific">Fusarium longipes</name>
    <dbReference type="NCBI Taxonomy" id="694270"/>
    <lineage>
        <taxon>Eukaryota</taxon>
        <taxon>Fungi</taxon>
        <taxon>Dikarya</taxon>
        <taxon>Ascomycota</taxon>
        <taxon>Pezizomycotina</taxon>
        <taxon>Sordariomycetes</taxon>
        <taxon>Hypocreomycetidae</taxon>
        <taxon>Hypocreales</taxon>
        <taxon>Nectriaceae</taxon>
        <taxon>Fusarium</taxon>
    </lineage>
</organism>
<accession>A0A395T6D5</accession>
<keyword evidence="1" id="KW-0812">Transmembrane</keyword>
<evidence type="ECO:0000313" key="3">
    <source>
        <dbReference type="Proteomes" id="UP000266234"/>
    </source>
</evidence>
<name>A0A395T6D5_9HYPO</name>
<dbReference type="Proteomes" id="UP000266234">
    <property type="component" value="Unassembled WGS sequence"/>
</dbReference>